<protein>
    <submittedName>
        <fullName evidence="1">Uncharacterized protein</fullName>
    </submittedName>
</protein>
<keyword evidence="2" id="KW-1185">Reference proteome</keyword>
<dbReference type="AlphaFoldDB" id="A0AAV0VU88"/>
<accession>A0AAV0VU88</accession>
<evidence type="ECO:0000313" key="2">
    <source>
        <dbReference type="Proteomes" id="UP001160148"/>
    </source>
</evidence>
<sequence>MKRVNLSHSFTNIVSGGEMLNSLVNIQHSLKEDKQHKLNLEKKFNEILDNGDFEIFNDNLYCEDQITSYIDKLALTYFVGYVARSAKKHSLAKTCNDCFNSLISTSDDHTNLEVEVQEFINMRIRGHLLSPSECLMNIIYCV</sequence>
<evidence type="ECO:0000313" key="1">
    <source>
        <dbReference type="EMBL" id="CAI6347784.1"/>
    </source>
</evidence>
<reference evidence="1 2" key="1">
    <citation type="submission" date="2023-01" db="EMBL/GenBank/DDBJ databases">
        <authorList>
            <person name="Whitehead M."/>
        </authorList>
    </citation>
    <scope>NUCLEOTIDE SEQUENCE [LARGE SCALE GENOMIC DNA]</scope>
</reference>
<proteinExistence type="predicted"/>
<organism evidence="1 2">
    <name type="scientific">Macrosiphum euphorbiae</name>
    <name type="common">potato aphid</name>
    <dbReference type="NCBI Taxonomy" id="13131"/>
    <lineage>
        <taxon>Eukaryota</taxon>
        <taxon>Metazoa</taxon>
        <taxon>Ecdysozoa</taxon>
        <taxon>Arthropoda</taxon>
        <taxon>Hexapoda</taxon>
        <taxon>Insecta</taxon>
        <taxon>Pterygota</taxon>
        <taxon>Neoptera</taxon>
        <taxon>Paraneoptera</taxon>
        <taxon>Hemiptera</taxon>
        <taxon>Sternorrhyncha</taxon>
        <taxon>Aphidomorpha</taxon>
        <taxon>Aphidoidea</taxon>
        <taxon>Aphididae</taxon>
        <taxon>Macrosiphini</taxon>
        <taxon>Macrosiphum</taxon>
    </lineage>
</organism>
<dbReference type="EMBL" id="CARXXK010000001">
    <property type="protein sequence ID" value="CAI6347784.1"/>
    <property type="molecule type" value="Genomic_DNA"/>
</dbReference>
<name>A0AAV0VU88_9HEMI</name>
<gene>
    <name evidence="1" type="ORF">MEUPH1_LOCUS4532</name>
</gene>
<dbReference type="Proteomes" id="UP001160148">
    <property type="component" value="Unassembled WGS sequence"/>
</dbReference>
<comment type="caution">
    <text evidence="1">The sequence shown here is derived from an EMBL/GenBank/DDBJ whole genome shotgun (WGS) entry which is preliminary data.</text>
</comment>